<sequence>MRVGPWDEDDLKGYPVYRRRDDEKYVEKSGHHLHNGFVIPYNATLLKRYQCHINVEWCNQTGSIKYLFKYINKGPDRVSLQLYEPAIMVDGDKIQKHVDKIKAYLDCRYLSTCEAAWRLSGFEVHYRTPSVERLSFHLPGEQQVLYDKNSDLETVLHKPSVGQSMFEGWMKMNELYQAARELTYVEFPIKTHDEIKEVNGVFYPTYKEACYAVGLLEDDKEYIDSIKDAAHWATAQHLCELFVTLLSQKEQTMPLSVWLQTWHLLAEDVQFKRRQILKRPDLVVSDEEKFCFISKNLCDREDKDVYILYTVMEGGRTPHSRFHTPININETSTCFICPQSDLVELLKKCKLIIWDAALMTNKLCFEALDQNLRDVLCRTSNLTCGDHCKVLKLTTNMRLTVGASLEDVCEIRDFAEWILKVVDKELGEANDGDVLIDVPDNPVTSIIEFTYPGLLSNIHDPSYFQEKAILVSTNEVVDTINDHLLNKFLGEEMVYLSCDSIDKTKCGSAIDESIFLLEFINGLKLSGVLNHRLALKVGAQIINETHFGKEVIIPRLRITPSDKLLPIKIVRKQYPLSLSFAMTINKSQGQSLSKVGLYLLRPVFTHGQLYVALSRVKSKR</sequence>
<reference evidence="3" key="1">
    <citation type="journal article" date="2019" name="Sci. Rep.">
        <title>Draft genome of Tanacetum cinerariifolium, the natural source of mosquito coil.</title>
        <authorList>
            <person name="Yamashiro T."/>
            <person name="Shiraishi A."/>
            <person name="Satake H."/>
            <person name="Nakayama K."/>
        </authorList>
    </citation>
    <scope>NUCLEOTIDE SEQUENCE</scope>
</reference>
<name>A0A699H306_TANCI</name>
<keyword evidence="1" id="KW-0227">DNA damage</keyword>
<proteinExistence type="inferred from homology"/>
<dbReference type="GO" id="GO:0005524">
    <property type="term" value="F:ATP binding"/>
    <property type="evidence" value="ECO:0007669"/>
    <property type="project" value="UniProtKB-KW"/>
</dbReference>
<dbReference type="GO" id="GO:0000723">
    <property type="term" value="P:telomere maintenance"/>
    <property type="evidence" value="ECO:0007669"/>
    <property type="project" value="InterPro"/>
</dbReference>
<comment type="cofactor">
    <cofactor evidence="1">
        <name>Mg(2+)</name>
        <dbReference type="ChEBI" id="CHEBI:18420"/>
    </cofactor>
</comment>
<gene>
    <name evidence="3" type="ORF">Tci_295763</name>
</gene>
<dbReference type="EC" id="5.6.2.3" evidence="1"/>
<dbReference type="PANTHER" id="PTHR10492">
    <property type="match status" value="1"/>
</dbReference>
<dbReference type="GO" id="GO:0006310">
    <property type="term" value="P:DNA recombination"/>
    <property type="evidence" value="ECO:0007669"/>
    <property type="project" value="UniProtKB-KW"/>
</dbReference>
<dbReference type="PANTHER" id="PTHR10492:SF78">
    <property type="entry name" value="ATP-DEPENDENT DNA HELICASE"/>
    <property type="match status" value="1"/>
</dbReference>
<comment type="caution">
    <text evidence="3">The sequence shown here is derived from an EMBL/GenBank/DDBJ whole genome shotgun (WGS) entry which is preliminary data.</text>
</comment>
<evidence type="ECO:0000313" key="3">
    <source>
        <dbReference type="EMBL" id="GEX23788.1"/>
    </source>
</evidence>
<feature type="domain" description="DNA helicase Pif1-like DEAD-box helicase" evidence="2">
    <location>
        <begin position="311"/>
        <end position="380"/>
    </location>
</feature>
<keyword evidence="1 3" id="KW-0347">Helicase</keyword>
<organism evidence="3">
    <name type="scientific">Tanacetum cinerariifolium</name>
    <name type="common">Dalmatian daisy</name>
    <name type="synonym">Chrysanthemum cinerariifolium</name>
    <dbReference type="NCBI Taxonomy" id="118510"/>
    <lineage>
        <taxon>Eukaryota</taxon>
        <taxon>Viridiplantae</taxon>
        <taxon>Streptophyta</taxon>
        <taxon>Embryophyta</taxon>
        <taxon>Tracheophyta</taxon>
        <taxon>Spermatophyta</taxon>
        <taxon>Magnoliopsida</taxon>
        <taxon>eudicotyledons</taxon>
        <taxon>Gunneridae</taxon>
        <taxon>Pentapetalae</taxon>
        <taxon>asterids</taxon>
        <taxon>campanulids</taxon>
        <taxon>Asterales</taxon>
        <taxon>Asteraceae</taxon>
        <taxon>Asteroideae</taxon>
        <taxon>Anthemideae</taxon>
        <taxon>Anthemidinae</taxon>
        <taxon>Tanacetum</taxon>
    </lineage>
</organism>
<keyword evidence="1" id="KW-0378">Hydrolase</keyword>
<dbReference type="GO" id="GO:0043139">
    <property type="term" value="F:5'-3' DNA helicase activity"/>
    <property type="evidence" value="ECO:0007669"/>
    <property type="project" value="UniProtKB-EC"/>
</dbReference>
<keyword evidence="1" id="KW-0233">DNA recombination</keyword>
<evidence type="ECO:0000259" key="2">
    <source>
        <dbReference type="Pfam" id="PF05970"/>
    </source>
</evidence>
<protein>
    <recommendedName>
        <fullName evidence="1">ATP-dependent DNA helicase</fullName>
        <ecNumber evidence="1">5.6.2.3</ecNumber>
    </recommendedName>
</protein>
<accession>A0A699H306</accession>
<dbReference type="GO" id="GO:0016787">
    <property type="term" value="F:hydrolase activity"/>
    <property type="evidence" value="ECO:0007669"/>
    <property type="project" value="UniProtKB-KW"/>
</dbReference>
<comment type="similarity">
    <text evidence="1">Belongs to the helicase family.</text>
</comment>
<dbReference type="Pfam" id="PF05970">
    <property type="entry name" value="PIF1"/>
    <property type="match status" value="1"/>
</dbReference>
<dbReference type="GO" id="GO:0006281">
    <property type="term" value="P:DNA repair"/>
    <property type="evidence" value="ECO:0007669"/>
    <property type="project" value="UniProtKB-KW"/>
</dbReference>
<dbReference type="EMBL" id="BKCJ010096891">
    <property type="protein sequence ID" value="GEX23788.1"/>
    <property type="molecule type" value="Genomic_DNA"/>
</dbReference>
<dbReference type="AlphaFoldDB" id="A0A699H306"/>
<dbReference type="InterPro" id="IPR027417">
    <property type="entry name" value="P-loop_NTPase"/>
</dbReference>
<feature type="non-terminal residue" evidence="3">
    <location>
        <position position="620"/>
    </location>
</feature>
<dbReference type="SUPFAM" id="SSF52540">
    <property type="entry name" value="P-loop containing nucleoside triphosphate hydrolases"/>
    <property type="match status" value="1"/>
</dbReference>
<keyword evidence="1" id="KW-0234">DNA repair</keyword>
<dbReference type="InterPro" id="IPR010285">
    <property type="entry name" value="DNA_helicase_pif1-like_DEAD"/>
</dbReference>
<keyword evidence="1" id="KW-0547">Nucleotide-binding</keyword>
<evidence type="ECO:0000256" key="1">
    <source>
        <dbReference type="RuleBase" id="RU363044"/>
    </source>
</evidence>
<dbReference type="CDD" id="cd18809">
    <property type="entry name" value="SF1_C_RecD"/>
    <property type="match status" value="1"/>
</dbReference>
<keyword evidence="1" id="KW-0067">ATP-binding</keyword>
<comment type="catalytic activity">
    <reaction evidence="1">
        <text>ATP + H2O = ADP + phosphate + H(+)</text>
        <dbReference type="Rhea" id="RHEA:13065"/>
        <dbReference type="ChEBI" id="CHEBI:15377"/>
        <dbReference type="ChEBI" id="CHEBI:15378"/>
        <dbReference type="ChEBI" id="CHEBI:30616"/>
        <dbReference type="ChEBI" id="CHEBI:43474"/>
        <dbReference type="ChEBI" id="CHEBI:456216"/>
        <dbReference type="EC" id="5.6.2.3"/>
    </reaction>
</comment>